<organism evidence="9 10">
    <name type="scientific">Pelotomaculum propionicicum</name>
    <dbReference type="NCBI Taxonomy" id="258475"/>
    <lineage>
        <taxon>Bacteria</taxon>
        <taxon>Bacillati</taxon>
        <taxon>Bacillota</taxon>
        <taxon>Clostridia</taxon>
        <taxon>Eubacteriales</taxon>
        <taxon>Desulfotomaculaceae</taxon>
        <taxon>Pelotomaculum</taxon>
    </lineage>
</organism>
<gene>
    <name evidence="9" type="ORF">Pmgp_02571</name>
</gene>
<evidence type="ECO:0000256" key="2">
    <source>
        <dbReference type="ARBA" id="ARBA00003532"/>
    </source>
</evidence>
<name>A0A4Y7RMY7_9FIRM</name>
<keyword evidence="10" id="KW-1185">Reference proteome</keyword>
<accession>A0A4Y7RMY7</accession>
<keyword evidence="4" id="KW-0004">4Fe-4S</keyword>
<dbReference type="Proteomes" id="UP000297597">
    <property type="component" value="Unassembled WGS sequence"/>
</dbReference>
<dbReference type="PROSITE" id="PS00198">
    <property type="entry name" value="4FE4S_FER_1"/>
    <property type="match status" value="1"/>
</dbReference>
<sequence>MAYKITDECVACGTCMESCPNEAISEGDIYVIDAEKCAECGACVDACPTGAIIEE</sequence>
<dbReference type="InterPro" id="IPR017896">
    <property type="entry name" value="4Fe4S_Fe-S-bd"/>
</dbReference>
<keyword evidence="6" id="KW-0408">Iron</keyword>
<dbReference type="AlphaFoldDB" id="A0A4Y7RMY7"/>
<comment type="function">
    <text evidence="2">Ferredoxins are iron-sulfur proteins that transfer electrons in a wide variety of metabolic reactions.</text>
</comment>
<comment type="cofactor">
    <cofactor evidence="1">
        <name>[4Fe-4S] cluster</name>
        <dbReference type="ChEBI" id="CHEBI:49883"/>
    </cofactor>
</comment>
<comment type="caution">
    <text evidence="9">The sequence shown here is derived from an EMBL/GenBank/DDBJ whole genome shotgun (WGS) entry which is preliminary data.</text>
</comment>
<evidence type="ECO:0000256" key="6">
    <source>
        <dbReference type="ARBA" id="ARBA00023004"/>
    </source>
</evidence>
<evidence type="ECO:0000256" key="4">
    <source>
        <dbReference type="ARBA" id="ARBA00022485"/>
    </source>
</evidence>
<dbReference type="EMBL" id="QFFZ01000031">
    <property type="protein sequence ID" value="TEB10166.1"/>
    <property type="molecule type" value="Genomic_DNA"/>
</dbReference>
<evidence type="ECO:0000259" key="8">
    <source>
        <dbReference type="PROSITE" id="PS51379"/>
    </source>
</evidence>
<evidence type="ECO:0000256" key="7">
    <source>
        <dbReference type="ARBA" id="ARBA00023014"/>
    </source>
</evidence>
<dbReference type="SUPFAM" id="SSF54862">
    <property type="entry name" value="4Fe-4S ferredoxins"/>
    <property type="match status" value="1"/>
</dbReference>
<evidence type="ECO:0000313" key="9">
    <source>
        <dbReference type="EMBL" id="TEB10166.1"/>
    </source>
</evidence>
<proteinExistence type="predicted"/>
<evidence type="ECO:0000313" key="10">
    <source>
        <dbReference type="Proteomes" id="UP000297597"/>
    </source>
</evidence>
<reference evidence="9 10" key="1">
    <citation type="journal article" date="2018" name="Environ. Microbiol.">
        <title>Novel energy conservation strategies and behaviour of Pelotomaculum schinkii driving syntrophic propionate catabolism.</title>
        <authorList>
            <person name="Hidalgo-Ahumada C.A.P."/>
            <person name="Nobu M.K."/>
            <person name="Narihiro T."/>
            <person name="Tamaki H."/>
            <person name="Liu W.T."/>
            <person name="Kamagata Y."/>
            <person name="Stams A.J.M."/>
            <person name="Imachi H."/>
            <person name="Sousa D.Z."/>
        </authorList>
    </citation>
    <scope>NUCLEOTIDE SEQUENCE [LARGE SCALE GENOMIC DNA]</scope>
    <source>
        <strain evidence="9 10">MGP</strain>
    </source>
</reference>
<dbReference type="InterPro" id="IPR050157">
    <property type="entry name" value="PSI_iron-sulfur_center"/>
</dbReference>
<feature type="domain" description="4Fe-4S ferredoxin-type" evidence="8">
    <location>
        <begin position="28"/>
        <end position="55"/>
    </location>
</feature>
<keyword evidence="7" id="KW-0411">Iron-sulfur</keyword>
<evidence type="ECO:0000256" key="1">
    <source>
        <dbReference type="ARBA" id="ARBA00001966"/>
    </source>
</evidence>
<dbReference type="GO" id="GO:0051539">
    <property type="term" value="F:4 iron, 4 sulfur cluster binding"/>
    <property type="evidence" value="ECO:0007669"/>
    <property type="project" value="UniProtKB-KW"/>
</dbReference>
<dbReference type="Pfam" id="PF13187">
    <property type="entry name" value="Fer4_9"/>
    <property type="match status" value="1"/>
</dbReference>
<dbReference type="InterPro" id="IPR017900">
    <property type="entry name" value="4Fe4S_Fe_S_CS"/>
</dbReference>
<protein>
    <recommendedName>
        <fullName evidence="3">Ferredoxin</fullName>
    </recommendedName>
</protein>
<dbReference type="PANTHER" id="PTHR24960:SF79">
    <property type="entry name" value="PHOTOSYSTEM I IRON-SULFUR CENTER"/>
    <property type="match status" value="1"/>
</dbReference>
<dbReference type="RefSeq" id="WP_134214406.1">
    <property type="nucleotide sequence ID" value="NZ_QFFZ01000031.1"/>
</dbReference>
<dbReference type="OrthoDB" id="9803397at2"/>
<dbReference type="GO" id="GO:0046872">
    <property type="term" value="F:metal ion binding"/>
    <property type="evidence" value="ECO:0007669"/>
    <property type="project" value="UniProtKB-KW"/>
</dbReference>
<evidence type="ECO:0000256" key="3">
    <source>
        <dbReference type="ARBA" id="ARBA00013529"/>
    </source>
</evidence>
<keyword evidence="5" id="KW-0479">Metal-binding</keyword>
<feature type="domain" description="4Fe-4S ferredoxin-type" evidence="8">
    <location>
        <begin position="1"/>
        <end position="25"/>
    </location>
</feature>
<dbReference type="PROSITE" id="PS51379">
    <property type="entry name" value="4FE4S_FER_2"/>
    <property type="match status" value="2"/>
</dbReference>
<dbReference type="Gene3D" id="3.30.70.20">
    <property type="match status" value="1"/>
</dbReference>
<dbReference type="PANTHER" id="PTHR24960">
    <property type="entry name" value="PHOTOSYSTEM I IRON-SULFUR CENTER-RELATED"/>
    <property type="match status" value="1"/>
</dbReference>
<evidence type="ECO:0000256" key="5">
    <source>
        <dbReference type="ARBA" id="ARBA00022723"/>
    </source>
</evidence>